<keyword evidence="4 8" id="KW-1133">Transmembrane helix</keyword>
<feature type="transmembrane region" description="Helical" evidence="8">
    <location>
        <begin position="404"/>
        <end position="426"/>
    </location>
</feature>
<proteinExistence type="inferred from homology"/>
<dbReference type="InterPro" id="IPR001734">
    <property type="entry name" value="Na/solute_symporter"/>
</dbReference>
<name>A0A316UQB1_9BASI</name>
<dbReference type="Gene3D" id="1.20.1730.10">
    <property type="entry name" value="Sodium/glucose cotransporter"/>
    <property type="match status" value="1"/>
</dbReference>
<evidence type="ECO:0000256" key="5">
    <source>
        <dbReference type="ARBA" id="ARBA00023136"/>
    </source>
</evidence>
<dbReference type="GeneID" id="37030519"/>
<dbReference type="EMBL" id="KZ819671">
    <property type="protein sequence ID" value="PWN26491.1"/>
    <property type="molecule type" value="Genomic_DNA"/>
</dbReference>
<keyword evidence="10" id="KW-1185">Reference proteome</keyword>
<dbReference type="OrthoDB" id="6132759at2759"/>
<feature type="transmembrane region" description="Helical" evidence="8">
    <location>
        <begin position="341"/>
        <end position="368"/>
    </location>
</feature>
<dbReference type="InterPro" id="IPR038377">
    <property type="entry name" value="Na/Glc_symporter_sf"/>
</dbReference>
<reference evidence="9 10" key="1">
    <citation type="journal article" date="2018" name="Mol. Biol. Evol.">
        <title>Broad Genomic Sampling Reveals a Smut Pathogenic Ancestry of the Fungal Clade Ustilaginomycotina.</title>
        <authorList>
            <person name="Kijpornyongpan T."/>
            <person name="Mondo S.J."/>
            <person name="Barry K."/>
            <person name="Sandor L."/>
            <person name="Lee J."/>
            <person name="Lipzen A."/>
            <person name="Pangilinan J."/>
            <person name="LaButti K."/>
            <person name="Hainaut M."/>
            <person name="Henrissat B."/>
            <person name="Grigoriev I.V."/>
            <person name="Spatafora J.W."/>
            <person name="Aime M.C."/>
        </authorList>
    </citation>
    <scope>NUCLEOTIDE SEQUENCE [LARGE SCALE GENOMIC DNA]</scope>
    <source>
        <strain evidence="9 10">MCA 5214</strain>
    </source>
</reference>
<organism evidence="9 10">
    <name type="scientific">Jaminaea rosea</name>
    <dbReference type="NCBI Taxonomy" id="1569628"/>
    <lineage>
        <taxon>Eukaryota</taxon>
        <taxon>Fungi</taxon>
        <taxon>Dikarya</taxon>
        <taxon>Basidiomycota</taxon>
        <taxon>Ustilaginomycotina</taxon>
        <taxon>Exobasidiomycetes</taxon>
        <taxon>Microstromatales</taxon>
        <taxon>Microstromatales incertae sedis</taxon>
        <taxon>Jaminaea</taxon>
    </lineage>
</organism>
<feature type="transmembrane region" description="Helical" evidence="8">
    <location>
        <begin position="619"/>
        <end position="647"/>
    </location>
</feature>
<evidence type="ECO:0000256" key="7">
    <source>
        <dbReference type="SAM" id="MobiDB-lite"/>
    </source>
</evidence>
<comment type="subcellular location">
    <subcellularLocation>
        <location evidence="1">Membrane</location>
        <topology evidence="1">Multi-pass membrane protein</topology>
    </subcellularLocation>
</comment>
<evidence type="ECO:0000256" key="8">
    <source>
        <dbReference type="SAM" id="Phobius"/>
    </source>
</evidence>
<protein>
    <recommendedName>
        <fullName evidence="11">Na+/solute symporter</fullName>
    </recommendedName>
</protein>
<feature type="transmembrane region" description="Helical" evidence="8">
    <location>
        <begin position="56"/>
        <end position="75"/>
    </location>
</feature>
<evidence type="ECO:0000313" key="9">
    <source>
        <dbReference type="EMBL" id="PWN26491.1"/>
    </source>
</evidence>
<feature type="transmembrane region" description="Helical" evidence="8">
    <location>
        <begin position="432"/>
        <end position="453"/>
    </location>
</feature>
<dbReference type="Proteomes" id="UP000245884">
    <property type="component" value="Unassembled WGS sequence"/>
</dbReference>
<evidence type="ECO:0000256" key="2">
    <source>
        <dbReference type="ARBA" id="ARBA00006434"/>
    </source>
</evidence>
<dbReference type="PANTHER" id="PTHR46154:SF1">
    <property type="entry name" value="ACTIVE TRANSPORTER, PUTATIVE (AFU_ORTHOLOGUE AFUA_1G17570)-RELATED"/>
    <property type="match status" value="1"/>
</dbReference>
<dbReference type="RefSeq" id="XP_025361103.1">
    <property type="nucleotide sequence ID" value="XM_025508696.1"/>
</dbReference>
<dbReference type="PANTHER" id="PTHR46154">
    <property type="match status" value="1"/>
</dbReference>
<feature type="transmembrane region" description="Helical" evidence="8">
    <location>
        <begin position="133"/>
        <end position="158"/>
    </location>
</feature>
<dbReference type="PROSITE" id="PS50283">
    <property type="entry name" value="NA_SOLUT_SYMP_3"/>
    <property type="match status" value="1"/>
</dbReference>
<comment type="similarity">
    <text evidence="2 6">Belongs to the sodium:solute symporter (SSF) (TC 2.A.21) family.</text>
</comment>
<dbReference type="GO" id="GO:0005886">
    <property type="term" value="C:plasma membrane"/>
    <property type="evidence" value="ECO:0007669"/>
    <property type="project" value="TreeGrafter"/>
</dbReference>
<sequence>MSSTDPSIHPPLGQGVGYGVTLGAGLAFAIGMFFITQLLRRFTGEDNSHFETYSTAGRSVGIGLTATAVISSWAWSTALLSSSVVTYTYGVAGAYWFAAGCLVQIAGFATLAIRSKLIVPHAHTSLEMVKVRYGTIAHSVFIFLCLLNNLIAVVNMFLGSSATLSALTGMHTVAAIFLLPVGVCLYTITGGLRATFITDYLHTVALLIIATYLVIKTITNPAIGSPAELLTLVNQVASKSPVSGNEQGSYFTMASKSAIEFGILHTLGNFALVIMDSSYWQKAFSADVSAAVPGYILGGVLYFGIPWALGTTMGLAAVGLQNNPIWPAFGRSLTMTETADGLPLGYAALAVAGKGGAVAVVVLIFMAVTSTCSAQIIAVSSIVSSDIYHTYINPAARDRSVITVSRYACVGFAIVGCGVSTGFYYAGLSLTWTLYWLGIIVCPGMVVLPLTIFWKRQTRLAAIISPLVGMACGLIVWLTTAWYYAPGGVLNVTTTGELLPCLWGTIASAGVPPILTVLISLARPEPDWNWNEFSKIKLVHHDDDSASTLVADHKGKDNSGNEQKVTVTALEEQDGAPSHFTDAEIRYMKKASWWAGGLGIFLFLAVWVLWPLIMYGQKYVFSASFFTGWITVAFIWLWAALLIVTFLPPIEGRRTWKLIITGLVRGKAQAQRGLSANGGDVATASSPSSTSSPSSPSEQPQLRRESDGTAITAGGGGEGEKKGAS</sequence>
<dbReference type="CDD" id="cd11476">
    <property type="entry name" value="SLC5sbd_DUR3"/>
    <property type="match status" value="1"/>
</dbReference>
<feature type="transmembrane region" description="Helical" evidence="8">
    <location>
        <begin position="460"/>
        <end position="482"/>
    </location>
</feature>
<feature type="transmembrane region" description="Helical" evidence="8">
    <location>
        <begin position="593"/>
        <end position="613"/>
    </location>
</feature>
<dbReference type="InterPro" id="IPR031155">
    <property type="entry name" value="DUR"/>
</dbReference>
<dbReference type="STRING" id="1569628.A0A316UQB1"/>
<evidence type="ECO:0000256" key="6">
    <source>
        <dbReference type="RuleBase" id="RU362091"/>
    </source>
</evidence>
<feature type="compositionally biased region" description="Low complexity" evidence="7">
    <location>
        <begin position="682"/>
        <end position="697"/>
    </location>
</feature>
<evidence type="ECO:0000313" key="10">
    <source>
        <dbReference type="Proteomes" id="UP000245884"/>
    </source>
</evidence>
<keyword evidence="5 8" id="KW-0472">Membrane</keyword>
<accession>A0A316UQB1</accession>
<evidence type="ECO:0000256" key="3">
    <source>
        <dbReference type="ARBA" id="ARBA00022692"/>
    </source>
</evidence>
<evidence type="ECO:0000256" key="1">
    <source>
        <dbReference type="ARBA" id="ARBA00004141"/>
    </source>
</evidence>
<feature type="transmembrane region" description="Helical" evidence="8">
    <location>
        <begin position="200"/>
        <end position="219"/>
    </location>
</feature>
<feature type="transmembrane region" description="Helical" evidence="8">
    <location>
        <begin position="15"/>
        <end position="35"/>
    </location>
</feature>
<feature type="transmembrane region" description="Helical" evidence="8">
    <location>
        <begin position="502"/>
        <end position="522"/>
    </location>
</feature>
<dbReference type="GO" id="GO:0015204">
    <property type="term" value="F:urea transmembrane transporter activity"/>
    <property type="evidence" value="ECO:0007669"/>
    <property type="project" value="InterPro"/>
</dbReference>
<dbReference type="AlphaFoldDB" id="A0A316UQB1"/>
<evidence type="ECO:0000256" key="4">
    <source>
        <dbReference type="ARBA" id="ARBA00022989"/>
    </source>
</evidence>
<feature type="region of interest" description="Disordered" evidence="7">
    <location>
        <begin position="676"/>
        <end position="725"/>
    </location>
</feature>
<evidence type="ECO:0008006" key="11">
    <source>
        <dbReference type="Google" id="ProtNLM"/>
    </source>
</evidence>
<feature type="transmembrane region" description="Helical" evidence="8">
    <location>
        <begin position="95"/>
        <end position="113"/>
    </location>
</feature>
<keyword evidence="3 8" id="KW-0812">Transmembrane</keyword>
<feature type="transmembrane region" description="Helical" evidence="8">
    <location>
        <begin position="295"/>
        <end position="320"/>
    </location>
</feature>
<dbReference type="Pfam" id="PF00474">
    <property type="entry name" value="SSF"/>
    <property type="match status" value="1"/>
</dbReference>
<feature type="transmembrane region" description="Helical" evidence="8">
    <location>
        <begin position="164"/>
        <end position="188"/>
    </location>
</feature>
<gene>
    <name evidence="9" type="ORF">BDZ90DRAFT_267050</name>
</gene>